<comment type="pathway">
    <text evidence="4">Lipid metabolism.</text>
</comment>
<evidence type="ECO:0000256" key="3">
    <source>
        <dbReference type="ARBA" id="ARBA00005119"/>
    </source>
</evidence>
<evidence type="ECO:0000313" key="21">
    <source>
        <dbReference type="Proteomes" id="UP000183987"/>
    </source>
</evidence>
<feature type="transmembrane region" description="Helical" evidence="19">
    <location>
        <begin position="266"/>
        <end position="287"/>
    </location>
</feature>
<feature type="transmembrane region" description="Helical" evidence="19">
    <location>
        <begin position="154"/>
        <end position="174"/>
    </location>
</feature>
<evidence type="ECO:0000256" key="12">
    <source>
        <dbReference type="ARBA" id="ARBA00022695"/>
    </source>
</evidence>
<keyword evidence="14" id="KW-0443">Lipid metabolism</keyword>
<evidence type="ECO:0000256" key="15">
    <source>
        <dbReference type="ARBA" id="ARBA00023136"/>
    </source>
</evidence>
<feature type="transmembrane region" description="Helical" evidence="19">
    <location>
        <begin position="39"/>
        <end position="56"/>
    </location>
</feature>
<evidence type="ECO:0000256" key="14">
    <source>
        <dbReference type="ARBA" id="ARBA00023098"/>
    </source>
</evidence>
<dbReference type="EMBL" id="FQUE01000001">
    <property type="protein sequence ID" value="SHE46034.1"/>
    <property type="molecule type" value="Genomic_DNA"/>
</dbReference>
<reference evidence="21" key="1">
    <citation type="submission" date="2016-11" db="EMBL/GenBank/DDBJ databases">
        <authorList>
            <person name="Varghese N."/>
            <person name="Submissions S."/>
        </authorList>
    </citation>
    <scope>NUCLEOTIDE SEQUENCE [LARGE SCALE GENOMIC DNA]</scope>
    <source>
        <strain evidence="21">DSM 29326</strain>
    </source>
</reference>
<sequence length="288" mass="30972">MRRSSPATASASVDSAPFWPDVSPTPASSGKWDDLTVRLLSSAAMIVVGSIGVMLGGVWFQMMVVFVTAVMIWELWMMIAPDLPTPGMLQAALTASVLSGMLEHASTLGLLLFLVVPCVGSYMVKHERLSFFCFSLGIQVAGWGLVTFRADYGFIWILWVICVVVATDVFGYMIGRAVGGPKFWPKVSPKKTWSGTAGGWVAAGLMGWIFTLFTPAGFEIVILSMILSFASQMGDVAESALKRRMKVKDSSTLIPGHGGLFDRFDALLGASLFMLFVAGTFNVPGVAF</sequence>
<keyword evidence="8" id="KW-1003">Cell membrane</keyword>
<comment type="subcellular location">
    <subcellularLocation>
        <location evidence="2">Cell membrane</location>
        <topology evidence="2">Multi-pass membrane protein</topology>
    </subcellularLocation>
</comment>
<evidence type="ECO:0000256" key="11">
    <source>
        <dbReference type="ARBA" id="ARBA00022692"/>
    </source>
</evidence>
<evidence type="ECO:0000256" key="19">
    <source>
        <dbReference type="SAM" id="Phobius"/>
    </source>
</evidence>
<dbReference type="EC" id="2.7.7.41" evidence="6 18"/>
<evidence type="ECO:0000256" key="6">
    <source>
        <dbReference type="ARBA" id="ARBA00012487"/>
    </source>
</evidence>
<feature type="transmembrane region" description="Helical" evidence="19">
    <location>
        <begin position="63"/>
        <end position="81"/>
    </location>
</feature>
<dbReference type="GO" id="GO:0005886">
    <property type="term" value="C:plasma membrane"/>
    <property type="evidence" value="ECO:0007669"/>
    <property type="project" value="UniProtKB-SubCell"/>
</dbReference>
<evidence type="ECO:0000256" key="7">
    <source>
        <dbReference type="ARBA" id="ARBA00019373"/>
    </source>
</evidence>
<protein>
    <recommendedName>
        <fullName evidence="7 18">Phosphatidate cytidylyltransferase</fullName>
        <ecNumber evidence="6 18">2.7.7.41</ecNumber>
    </recommendedName>
</protein>
<dbReference type="AlphaFoldDB" id="A0A1M4TNR3"/>
<proteinExistence type="inferred from homology"/>
<evidence type="ECO:0000256" key="8">
    <source>
        <dbReference type="ARBA" id="ARBA00022475"/>
    </source>
</evidence>
<evidence type="ECO:0000256" key="9">
    <source>
        <dbReference type="ARBA" id="ARBA00022516"/>
    </source>
</evidence>
<keyword evidence="16" id="KW-0594">Phospholipid biosynthesis</keyword>
<dbReference type="PANTHER" id="PTHR46382">
    <property type="entry name" value="PHOSPHATIDATE CYTIDYLYLTRANSFERASE"/>
    <property type="match status" value="1"/>
</dbReference>
<comment type="catalytic activity">
    <reaction evidence="1 18">
        <text>a 1,2-diacyl-sn-glycero-3-phosphate + CTP + H(+) = a CDP-1,2-diacyl-sn-glycerol + diphosphate</text>
        <dbReference type="Rhea" id="RHEA:16229"/>
        <dbReference type="ChEBI" id="CHEBI:15378"/>
        <dbReference type="ChEBI" id="CHEBI:33019"/>
        <dbReference type="ChEBI" id="CHEBI:37563"/>
        <dbReference type="ChEBI" id="CHEBI:58332"/>
        <dbReference type="ChEBI" id="CHEBI:58608"/>
        <dbReference type="EC" id="2.7.7.41"/>
    </reaction>
</comment>
<dbReference type="Pfam" id="PF01148">
    <property type="entry name" value="CTP_transf_1"/>
    <property type="match status" value="1"/>
</dbReference>
<dbReference type="STRING" id="366533.SAMN05444339_101428"/>
<evidence type="ECO:0000256" key="13">
    <source>
        <dbReference type="ARBA" id="ARBA00022989"/>
    </source>
</evidence>
<feature type="transmembrane region" description="Helical" evidence="19">
    <location>
        <begin position="101"/>
        <end position="122"/>
    </location>
</feature>
<name>A0A1M4TNR3_LOKAT</name>
<evidence type="ECO:0000256" key="1">
    <source>
        <dbReference type="ARBA" id="ARBA00001698"/>
    </source>
</evidence>
<keyword evidence="10 18" id="KW-0808">Transferase</keyword>
<evidence type="ECO:0000256" key="5">
    <source>
        <dbReference type="ARBA" id="ARBA00010185"/>
    </source>
</evidence>
<evidence type="ECO:0000256" key="16">
    <source>
        <dbReference type="ARBA" id="ARBA00023209"/>
    </source>
</evidence>
<comment type="pathway">
    <text evidence="3 18">Phospholipid metabolism; CDP-diacylglycerol biosynthesis; CDP-diacylglycerol from sn-glycerol 3-phosphate: step 3/3.</text>
</comment>
<dbReference type="Proteomes" id="UP000183987">
    <property type="component" value="Unassembled WGS sequence"/>
</dbReference>
<keyword evidence="17" id="KW-1208">Phospholipid metabolism</keyword>
<evidence type="ECO:0000256" key="17">
    <source>
        <dbReference type="ARBA" id="ARBA00023264"/>
    </source>
</evidence>
<comment type="similarity">
    <text evidence="5 18">Belongs to the CDS family.</text>
</comment>
<dbReference type="PANTHER" id="PTHR46382:SF1">
    <property type="entry name" value="PHOSPHATIDATE CYTIDYLYLTRANSFERASE"/>
    <property type="match status" value="1"/>
</dbReference>
<dbReference type="PROSITE" id="PS01315">
    <property type="entry name" value="CDS"/>
    <property type="match status" value="1"/>
</dbReference>
<organism evidence="20 21">
    <name type="scientific">Loktanella atrilutea</name>
    <dbReference type="NCBI Taxonomy" id="366533"/>
    <lineage>
        <taxon>Bacteria</taxon>
        <taxon>Pseudomonadati</taxon>
        <taxon>Pseudomonadota</taxon>
        <taxon>Alphaproteobacteria</taxon>
        <taxon>Rhodobacterales</taxon>
        <taxon>Roseobacteraceae</taxon>
        <taxon>Loktanella</taxon>
    </lineage>
</organism>
<evidence type="ECO:0000256" key="10">
    <source>
        <dbReference type="ARBA" id="ARBA00022679"/>
    </source>
</evidence>
<keyword evidence="13 19" id="KW-1133">Transmembrane helix</keyword>
<evidence type="ECO:0000256" key="4">
    <source>
        <dbReference type="ARBA" id="ARBA00005189"/>
    </source>
</evidence>
<dbReference type="GO" id="GO:0016024">
    <property type="term" value="P:CDP-diacylglycerol biosynthetic process"/>
    <property type="evidence" value="ECO:0007669"/>
    <property type="project" value="UniProtKB-UniPathway"/>
</dbReference>
<keyword evidence="15 19" id="KW-0472">Membrane</keyword>
<dbReference type="UniPathway" id="UPA00557">
    <property type="reaction ID" value="UER00614"/>
</dbReference>
<accession>A0A1M4TNR3</accession>
<evidence type="ECO:0000256" key="18">
    <source>
        <dbReference type="RuleBase" id="RU003938"/>
    </source>
</evidence>
<keyword evidence="9" id="KW-0444">Lipid biosynthesis</keyword>
<feature type="transmembrane region" description="Helical" evidence="19">
    <location>
        <begin position="195"/>
        <end position="214"/>
    </location>
</feature>
<evidence type="ECO:0000256" key="2">
    <source>
        <dbReference type="ARBA" id="ARBA00004651"/>
    </source>
</evidence>
<keyword evidence="11 18" id="KW-0812">Transmembrane</keyword>
<gene>
    <name evidence="20" type="ORF">SAMN05444339_101428</name>
</gene>
<dbReference type="InterPro" id="IPR000374">
    <property type="entry name" value="PC_trans"/>
</dbReference>
<keyword evidence="21" id="KW-1185">Reference proteome</keyword>
<keyword evidence="12 18" id="KW-0548">Nucleotidyltransferase</keyword>
<dbReference type="GO" id="GO:0004605">
    <property type="term" value="F:phosphatidate cytidylyltransferase activity"/>
    <property type="evidence" value="ECO:0007669"/>
    <property type="project" value="UniProtKB-EC"/>
</dbReference>
<evidence type="ECO:0000313" key="20">
    <source>
        <dbReference type="EMBL" id="SHE46034.1"/>
    </source>
</evidence>
<feature type="transmembrane region" description="Helical" evidence="19">
    <location>
        <begin position="129"/>
        <end position="148"/>
    </location>
</feature>